<dbReference type="Proteomes" id="UP000485367">
    <property type="component" value="Unassembled WGS sequence"/>
</dbReference>
<dbReference type="InterPro" id="IPR016040">
    <property type="entry name" value="NAD(P)-bd_dom"/>
</dbReference>
<protein>
    <submittedName>
        <fullName evidence="2">CDP-glucose 4,6-dehydratase</fullName>
        <ecNumber evidence="2">4.2.1.45</ecNumber>
    </submittedName>
</protein>
<proteinExistence type="predicted"/>
<reference evidence="2" key="1">
    <citation type="submission" date="2017-02" db="EMBL/GenBank/DDBJ databases">
        <title>Delving into the versatile metabolic prowess of the omnipresent phylum Bacteroidetes.</title>
        <authorList>
            <person name="Nobu M.K."/>
            <person name="Mei R."/>
            <person name="Narihiro T."/>
            <person name="Kuroda K."/>
            <person name="Liu W.-T."/>
        </authorList>
    </citation>
    <scope>NUCLEOTIDE SEQUENCE</scope>
    <source>
        <strain evidence="2">ADurb.Bin280</strain>
    </source>
</reference>
<dbReference type="Pfam" id="PF16363">
    <property type="entry name" value="GDP_Man_Dehyd"/>
    <property type="match status" value="1"/>
</dbReference>
<comment type="caution">
    <text evidence="2">The sequence shown here is derived from an EMBL/GenBank/DDBJ whole genome shotgun (WGS) entry which is preliminary data.</text>
</comment>
<dbReference type="AlphaFoldDB" id="A0A1V5SFE9"/>
<feature type="domain" description="NAD(P)-binding" evidence="1">
    <location>
        <begin position="20"/>
        <end position="330"/>
    </location>
</feature>
<dbReference type="Gene3D" id="3.90.25.10">
    <property type="entry name" value="UDP-galactose 4-epimerase, domain 1"/>
    <property type="match status" value="1"/>
</dbReference>
<dbReference type="SUPFAM" id="SSF51735">
    <property type="entry name" value="NAD(P)-binding Rossmann-fold domains"/>
    <property type="match status" value="1"/>
</dbReference>
<dbReference type="NCBIfam" id="TIGR02622">
    <property type="entry name" value="CDP_4_6_dhtase"/>
    <property type="match status" value="1"/>
</dbReference>
<dbReference type="EMBL" id="MWBO01000013">
    <property type="protein sequence ID" value="OQA53034.1"/>
    <property type="molecule type" value="Genomic_DNA"/>
</dbReference>
<keyword evidence="2" id="KW-0456">Lyase</keyword>
<sequence length="358" mass="40520">MVANISLKQLRKVYGGKSVLVTGHTGFKGAWLTQILILSGARVTGYALNPPTKPSLFKALKLKNKIRSVNGDIRNLKRLHKVVCKSQPDIIFHLAAQPLVRESYQDPIYTYQTNLIGTANVLEVIRQEYVKAGVIITTDKVYENAEQKEKLYCESDKLGGRDPYSSSKACADLCCDCYNKSFLIDQKCFVASARSGNVIGGGDWAKDRLIPDAVRAFFENRDPLLIRMPHSIRPWQHVFEPIGGYLLLGAELLKKNPKAIGSWNFAPEPKDMLKVCEIVDKFIRSSGAGSYRVDEPKKKLHEARYLRLSNKKAKSKLGYKPVFCVDEAIELTAQWYRAYYQGKDIVEFSIKQIKQYFK</sequence>
<name>A0A1V5SFE9_9BACT</name>
<dbReference type="InterPro" id="IPR013445">
    <property type="entry name" value="CDP_4_6_deHydtase"/>
</dbReference>
<dbReference type="PANTHER" id="PTHR43000">
    <property type="entry name" value="DTDP-D-GLUCOSE 4,6-DEHYDRATASE-RELATED"/>
    <property type="match status" value="1"/>
</dbReference>
<evidence type="ECO:0000313" key="2">
    <source>
        <dbReference type="EMBL" id="OQA53034.1"/>
    </source>
</evidence>
<dbReference type="InterPro" id="IPR036291">
    <property type="entry name" value="NAD(P)-bd_dom_sf"/>
</dbReference>
<dbReference type="GO" id="GO:0047733">
    <property type="term" value="F:CDP-glucose 4,6-dehydratase activity"/>
    <property type="evidence" value="ECO:0007669"/>
    <property type="project" value="UniProtKB-EC"/>
</dbReference>
<accession>A0A1V5SFE9</accession>
<evidence type="ECO:0000259" key="1">
    <source>
        <dbReference type="Pfam" id="PF16363"/>
    </source>
</evidence>
<organism evidence="2">
    <name type="scientific">candidate division WS2 bacterium ADurb.Bin280</name>
    <dbReference type="NCBI Taxonomy" id="1852829"/>
    <lineage>
        <taxon>Bacteria</taxon>
        <taxon>candidate division WS2</taxon>
    </lineage>
</organism>
<gene>
    <name evidence="2" type="primary">rfbG</name>
    <name evidence="2" type="ORF">BWY43_00221</name>
</gene>
<dbReference type="EC" id="4.2.1.45" evidence="2"/>
<dbReference type="Gene3D" id="3.40.50.720">
    <property type="entry name" value="NAD(P)-binding Rossmann-like Domain"/>
    <property type="match status" value="1"/>
</dbReference>